<name>E2BXM4_HARSA</name>
<evidence type="ECO:0000313" key="2">
    <source>
        <dbReference type="Proteomes" id="UP000008237"/>
    </source>
</evidence>
<protein>
    <submittedName>
        <fullName evidence="1">Uncharacterized protein</fullName>
    </submittedName>
</protein>
<evidence type="ECO:0000313" key="1">
    <source>
        <dbReference type="EMBL" id="EFN79542.1"/>
    </source>
</evidence>
<gene>
    <name evidence="1" type="ORF">EAI_04862</name>
</gene>
<accession>E2BXM4</accession>
<dbReference type="Proteomes" id="UP000008237">
    <property type="component" value="Unassembled WGS sequence"/>
</dbReference>
<organism evidence="2">
    <name type="scientific">Harpegnathos saltator</name>
    <name type="common">Jerdon's jumping ant</name>
    <dbReference type="NCBI Taxonomy" id="610380"/>
    <lineage>
        <taxon>Eukaryota</taxon>
        <taxon>Metazoa</taxon>
        <taxon>Ecdysozoa</taxon>
        <taxon>Arthropoda</taxon>
        <taxon>Hexapoda</taxon>
        <taxon>Insecta</taxon>
        <taxon>Pterygota</taxon>
        <taxon>Neoptera</taxon>
        <taxon>Endopterygota</taxon>
        <taxon>Hymenoptera</taxon>
        <taxon>Apocrita</taxon>
        <taxon>Aculeata</taxon>
        <taxon>Formicoidea</taxon>
        <taxon>Formicidae</taxon>
        <taxon>Ponerinae</taxon>
        <taxon>Ponerini</taxon>
        <taxon>Harpegnathos</taxon>
    </lineage>
</organism>
<dbReference type="EMBL" id="GL451281">
    <property type="protein sequence ID" value="EFN79542.1"/>
    <property type="molecule type" value="Genomic_DNA"/>
</dbReference>
<sequence>ITVNRRKNLVDPVTSAYTQNIERLQRDTRAAIPRNGIRISITYESCIAEFISKRQIKLDDRSDSFF</sequence>
<proteinExistence type="predicted"/>
<dbReference type="InParanoid" id="E2BXM4"/>
<keyword evidence="2" id="KW-1185">Reference proteome</keyword>
<reference evidence="1 2" key="1">
    <citation type="journal article" date="2010" name="Science">
        <title>Genomic comparison of the ants Camponotus floridanus and Harpegnathos saltator.</title>
        <authorList>
            <person name="Bonasio R."/>
            <person name="Zhang G."/>
            <person name="Ye C."/>
            <person name="Mutti N.S."/>
            <person name="Fang X."/>
            <person name="Qin N."/>
            <person name="Donahue G."/>
            <person name="Yang P."/>
            <person name="Li Q."/>
            <person name="Li C."/>
            <person name="Zhang P."/>
            <person name="Huang Z."/>
            <person name="Berger S.L."/>
            <person name="Reinberg D."/>
            <person name="Wang J."/>
            <person name="Liebig J."/>
        </authorList>
    </citation>
    <scope>NUCLEOTIDE SEQUENCE [LARGE SCALE GENOMIC DNA]</scope>
    <source>
        <strain evidence="1 2">R22 G/1</strain>
    </source>
</reference>
<dbReference type="AlphaFoldDB" id="E2BXM4"/>
<feature type="non-terminal residue" evidence="1">
    <location>
        <position position="1"/>
    </location>
</feature>
<feature type="non-terminal residue" evidence="1">
    <location>
        <position position="66"/>
    </location>
</feature>